<comment type="caution">
    <text evidence="1">The sequence shown here is derived from an EMBL/GenBank/DDBJ whole genome shotgun (WGS) entry which is preliminary data.</text>
</comment>
<gene>
    <name evidence="1" type="ORF">C1I93_14345</name>
</gene>
<dbReference type="PROSITE" id="PS50234">
    <property type="entry name" value="VWFA"/>
    <property type="match status" value="1"/>
</dbReference>
<dbReference type="Proteomes" id="UP000248627">
    <property type="component" value="Unassembled WGS sequence"/>
</dbReference>
<dbReference type="SUPFAM" id="SSF53300">
    <property type="entry name" value="vWA-like"/>
    <property type="match status" value="1"/>
</dbReference>
<dbReference type="SMART" id="SM00327">
    <property type="entry name" value="VWA"/>
    <property type="match status" value="1"/>
</dbReference>
<dbReference type="Pfam" id="PF13519">
    <property type="entry name" value="VWA_2"/>
    <property type="match status" value="1"/>
</dbReference>
<name>A0A2W2C9S0_9ACTN</name>
<protein>
    <submittedName>
        <fullName evidence="1">Uncharacterized protein</fullName>
    </submittedName>
</protein>
<keyword evidence="2" id="KW-1185">Reference proteome</keyword>
<dbReference type="OrthoDB" id="8882959at2"/>
<evidence type="ECO:0000313" key="1">
    <source>
        <dbReference type="EMBL" id="PZF96195.1"/>
    </source>
</evidence>
<dbReference type="Gene3D" id="3.40.50.410">
    <property type="entry name" value="von Willebrand factor, type A domain"/>
    <property type="match status" value="1"/>
</dbReference>
<proteinExistence type="predicted"/>
<evidence type="ECO:0000313" key="2">
    <source>
        <dbReference type="Proteomes" id="UP000248627"/>
    </source>
</evidence>
<dbReference type="PANTHER" id="PTHR37947:SF2">
    <property type="entry name" value="VON WILLEBRAND FACTOR TYPE A"/>
    <property type="match status" value="1"/>
</dbReference>
<dbReference type="EMBL" id="POTX01000082">
    <property type="protein sequence ID" value="PZF96195.1"/>
    <property type="molecule type" value="Genomic_DNA"/>
</dbReference>
<dbReference type="InterPro" id="IPR002035">
    <property type="entry name" value="VWF_A"/>
</dbReference>
<reference evidence="1 2" key="1">
    <citation type="submission" date="2018-01" db="EMBL/GenBank/DDBJ databases">
        <title>Draft genome sequence of Jishengella endophytica.</title>
        <authorList>
            <person name="Sahin N."/>
            <person name="Ay H."/>
            <person name="Saygin H."/>
        </authorList>
    </citation>
    <scope>NUCLEOTIDE SEQUENCE [LARGE SCALE GENOMIC DNA]</scope>
    <source>
        <strain evidence="1 2">DSM 45430</strain>
    </source>
</reference>
<dbReference type="RefSeq" id="WP_111243782.1">
    <property type="nucleotide sequence ID" value="NZ_AP023358.1"/>
</dbReference>
<dbReference type="PANTHER" id="PTHR37947">
    <property type="entry name" value="BLL2462 PROTEIN"/>
    <property type="match status" value="1"/>
</dbReference>
<dbReference type="InterPro" id="IPR036465">
    <property type="entry name" value="vWFA_dom_sf"/>
</dbReference>
<sequence length="323" mass="32997">MSFAYPWLLPVAVLVSAVAVAAYVQLHRRQAAALARSGLGVTGGSRGRLRRQLPVALFLAALLPLSLALTRPQATVGVPRVAGTVVLAVDVSNSMTADDVAPTRLGAAQRAAREFVQAQPETLDIGLVAFGQAALVVQAPTADRDAVVAAIDRLSTGGGTSLGTAILAALSTIVGQPVTLPADGEPAPDLGYWGSASIVVLSDGEETGGGVDTEAAAVLAAAAGVRIETVGVGTTGGARVEVDGYQLATALDERLLTAVAQVSGGTYHRPQDTEALHEVHRAVELRVTTRPEAVELTSLLAATALLLLIAGGLLMIRRHGRIV</sequence>
<dbReference type="AlphaFoldDB" id="A0A2W2C9S0"/>
<organism evidence="1 2">
    <name type="scientific">Micromonospora endophytica</name>
    <dbReference type="NCBI Taxonomy" id="515350"/>
    <lineage>
        <taxon>Bacteria</taxon>
        <taxon>Bacillati</taxon>
        <taxon>Actinomycetota</taxon>
        <taxon>Actinomycetes</taxon>
        <taxon>Micromonosporales</taxon>
        <taxon>Micromonosporaceae</taxon>
        <taxon>Micromonospora</taxon>
    </lineage>
</organism>
<accession>A0A2W2C9S0</accession>